<evidence type="ECO:0000313" key="2">
    <source>
        <dbReference type="EMBL" id="QJI03170.1"/>
    </source>
</evidence>
<evidence type="ECO:0000259" key="1">
    <source>
        <dbReference type="Pfam" id="PF18925"/>
    </source>
</evidence>
<feature type="domain" description="DUF5675" evidence="1">
    <location>
        <begin position="8"/>
        <end position="120"/>
    </location>
</feature>
<dbReference type="Pfam" id="PF18925">
    <property type="entry name" value="DUF5675"/>
    <property type="match status" value="1"/>
</dbReference>
<proteinExistence type="predicted"/>
<dbReference type="EMBL" id="MT145064">
    <property type="protein sequence ID" value="QJI03170.1"/>
    <property type="molecule type" value="Genomic_DNA"/>
</dbReference>
<sequence>MDKRIFQLVRIADIVDGIFGVLKDDEVPFCVTVENNDYVFPDGDYLCKRVNSPKYGNTFEITGVSGRTHILIHWGNWEDNSLGCVIVGEFYDPLNTKDNITKNGIGSSKKAFNEFIDRTKDINEFVLKIRTFDINKIERIQ</sequence>
<dbReference type="AlphaFoldDB" id="A0A6M3XZ19"/>
<accession>A0A6M3XZ19</accession>
<gene>
    <name evidence="2" type="ORF">TM448B04160_0009</name>
</gene>
<protein>
    <recommendedName>
        <fullName evidence="1">DUF5675 domain-containing protein</fullName>
    </recommendedName>
</protein>
<reference evidence="2" key="1">
    <citation type="submission" date="2020-03" db="EMBL/GenBank/DDBJ databases">
        <title>The deep terrestrial virosphere.</title>
        <authorList>
            <person name="Holmfeldt K."/>
            <person name="Nilsson E."/>
            <person name="Simone D."/>
            <person name="Lopez-Fernandez M."/>
            <person name="Wu X."/>
            <person name="de Brujin I."/>
            <person name="Lundin D."/>
            <person name="Andersson A."/>
            <person name="Bertilsson S."/>
            <person name="Dopson M."/>
        </authorList>
    </citation>
    <scope>NUCLEOTIDE SEQUENCE</scope>
    <source>
        <strain evidence="2">TM448B04160</strain>
    </source>
</reference>
<organism evidence="2">
    <name type="scientific">viral metagenome</name>
    <dbReference type="NCBI Taxonomy" id="1070528"/>
    <lineage>
        <taxon>unclassified sequences</taxon>
        <taxon>metagenomes</taxon>
        <taxon>organismal metagenomes</taxon>
    </lineage>
</organism>
<name>A0A6M3XZ19_9ZZZZ</name>
<dbReference type="InterPro" id="IPR043732">
    <property type="entry name" value="DUF5675"/>
</dbReference>